<evidence type="ECO:0000256" key="3">
    <source>
        <dbReference type="ARBA" id="ARBA00022630"/>
    </source>
</evidence>
<gene>
    <name evidence="7" type="primary">glf</name>
    <name evidence="7" type="ORF">HYN69_10690</name>
</gene>
<dbReference type="InterPro" id="IPR015899">
    <property type="entry name" value="UDP-GalPyranose_mutase_C"/>
</dbReference>
<dbReference type="PANTHER" id="PTHR21197">
    <property type="entry name" value="UDP-GALACTOPYRANOSE MUTASE"/>
    <property type="match status" value="1"/>
</dbReference>
<evidence type="ECO:0000313" key="8">
    <source>
        <dbReference type="Proteomes" id="UP000244496"/>
    </source>
</evidence>
<dbReference type="OrthoDB" id="9769600at2"/>
<evidence type="ECO:0000256" key="1">
    <source>
        <dbReference type="ARBA" id="ARBA00001974"/>
    </source>
</evidence>
<sequence>MHDWLIVGAGFAGSVIAERIATERGEKVLVIDRRDHIAGNAYDHPDAAGVMIHRYGPHIFHTNSAAIVEYLSRFTEWRPYEHRVLAMVDGMLLPIPINLDTVNRLYGMDLDSEGMEKWLETVREPVAKIETSEDVVVSTVGRDLYEKFFKGYTRKQWGLDPSELAKSVTARIPTRTNRDDRYFTDTYQQMPRDGYTRMFERMLDHPNIELRLGVDYRDLKDTPDWGRVVYTGPIDEYFDFRLGRLPYRSLRFEHVTRDEEWAQPVGTVNYPQTEEFTRITEYKHLTGQSHPKTSVTYEYPSATGDPYYPVPRPENEALFKRYEALAAEEPDVWFAGRLATYRYYNMDQVVAQALSTFSRIDARLGGVSRRGHKLGGAAHAG</sequence>
<name>A0A2S0UM69_9RHOB</name>
<dbReference type="AlphaFoldDB" id="A0A2S0UM69"/>
<dbReference type="GO" id="GO:0050660">
    <property type="term" value="F:flavin adenine dinucleotide binding"/>
    <property type="evidence" value="ECO:0007669"/>
    <property type="project" value="TreeGrafter"/>
</dbReference>
<comment type="similarity">
    <text evidence="2">Belongs to the UDP-galactopyranose/dTDP-fucopyranose mutase family.</text>
</comment>
<dbReference type="KEGG" id="geh:HYN69_10690"/>
<accession>A0A2S0UM69</accession>
<dbReference type="Pfam" id="PF03275">
    <property type="entry name" value="GLF"/>
    <property type="match status" value="1"/>
</dbReference>
<keyword evidence="3" id="KW-0285">Flavoprotein</keyword>
<proteinExistence type="inferred from homology"/>
<organism evidence="7 8">
    <name type="scientific">Paragemmobacter aquarius</name>
    <dbReference type="NCBI Taxonomy" id="2169400"/>
    <lineage>
        <taxon>Bacteria</taxon>
        <taxon>Pseudomonadati</taxon>
        <taxon>Pseudomonadota</taxon>
        <taxon>Alphaproteobacteria</taxon>
        <taxon>Rhodobacterales</taxon>
        <taxon>Paracoccaceae</taxon>
        <taxon>Paragemmobacter</taxon>
    </lineage>
</organism>
<feature type="domain" description="UDP-galactopyranose mutase C-terminal" evidence="6">
    <location>
        <begin position="147"/>
        <end position="343"/>
    </location>
</feature>
<protein>
    <submittedName>
        <fullName evidence="7">UDP-galactopyranose mutase</fullName>
    </submittedName>
</protein>
<evidence type="ECO:0000259" key="6">
    <source>
        <dbReference type="Pfam" id="PF03275"/>
    </source>
</evidence>
<dbReference type="PANTHER" id="PTHR21197:SF0">
    <property type="entry name" value="UDP-GALACTOPYRANOSE MUTASE"/>
    <property type="match status" value="1"/>
</dbReference>
<dbReference type="SUPFAM" id="SSF51971">
    <property type="entry name" value="Nucleotide-binding domain"/>
    <property type="match status" value="1"/>
</dbReference>
<dbReference type="FunFam" id="3.40.50.720:FF:000397">
    <property type="entry name" value="UDP-galactopyranose mutase"/>
    <property type="match status" value="1"/>
</dbReference>
<evidence type="ECO:0000256" key="4">
    <source>
        <dbReference type="ARBA" id="ARBA00022827"/>
    </source>
</evidence>
<dbReference type="GO" id="GO:0005829">
    <property type="term" value="C:cytosol"/>
    <property type="evidence" value="ECO:0007669"/>
    <property type="project" value="TreeGrafter"/>
</dbReference>
<keyword evidence="5" id="KW-0413">Isomerase</keyword>
<dbReference type="Proteomes" id="UP000244496">
    <property type="component" value="Chromosome"/>
</dbReference>
<dbReference type="EMBL" id="CP028918">
    <property type="protein sequence ID" value="AWB48902.1"/>
    <property type="molecule type" value="Genomic_DNA"/>
</dbReference>
<comment type="cofactor">
    <cofactor evidence="1">
        <name>FAD</name>
        <dbReference type="ChEBI" id="CHEBI:57692"/>
    </cofactor>
</comment>
<keyword evidence="8" id="KW-1185">Reference proteome</keyword>
<keyword evidence="4" id="KW-0274">FAD</keyword>
<dbReference type="Pfam" id="PF13450">
    <property type="entry name" value="NAD_binding_8"/>
    <property type="match status" value="1"/>
</dbReference>
<dbReference type="RefSeq" id="WP_108435721.1">
    <property type="nucleotide sequence ID" value="NZ_CP028918.1"/>
</dbReference>
<evidence type="ECO:0000313" key="7">
    <source>
        <dbReference type="EMBL" id="AWB48902.1"/>
    </source>
</evidence>
<dbReference type="GO" id="GO:0008767">
    <property type="term" value="F:UDP-galactopyranose mutase activity"/>
    <property type="evidence" value="ECO:0007669"/>
    <property type="project" value="InterPro"/>
</dbReference>
<reference evidence="7 8" key="1">
    <citation type="submission" date="2018-04" db="EMBL/GenBank/DDBJ databases">
        <title>Genome sequencing of Gemmobacter.</title>
        <authorList>
            <person name="Yi H."/>
            <person name="Baek M.-G."/>
        </authorList>
    </citation>
    <scope>NUCLEOTIDE SEQUENCE [LARGE SCALE GENOMIC DNA]</scope>
    <source>
        <strain evidence="7 8">HYN0069</strain>
    </source>
</reference>
<dbReference type="Gene3D" id="3.40.50.720">
    <property type="entry name" value="NAD(P)-binding Rossmann-like Domain"/>
    <property type="match status" value="3"/>
</dbReference>
<dbReference type="InterPro" id="IPR004379">
    <property type="entry name" value="UDP-GALP_mutase"/>
</dbReference>
<dbReference type="SUPFAM" id="SSF54373">
    <property type="entry name" value="FAD-linked reductases, C-terminal domain"/>
    <property type="match status" value="1"/>
</dbReference>
<evidence type="ECO:0000256" key="2">
    <source>
        <dbReference type="ARBA" id="ARBA00009321"/>
    </source>
</evidence>
<dbReference type="NCBIfam" id="TIGR00031">
    <property type="entry name" value="UDP-GALP_mutase"/>
    <property type="match status" value="1"/>
</dbReference>
<evidence type="ECO:0000256" key="5">
    <source>
        <dbReference type="ARBA" id="ARBA00023235"/>
    </source>
</evidence>